<dbReference type="InterPro" id="IPR023606">
    <property type="entry name" value="CoA-Trfase_III_dom_1_sf"/>
</dbReference>
<dbReference type="SUPFAM" id="SSF89796">
    <property type="entry name" value="CoA-transferase family III (CaiB/BaiF)"/>
    <property type="match status" value="1"/>
</dbReference>
<dbReference type="PANTHER" id="PTHR48207:SF3">
    <property type="entry name" value="SUCCINATE--HYDROXYMETHYLGLUTARATE COA-TRANSFERASE"/>
    <property type="match status" value="1"/>
</dbReference>
<evidence type="ECO:0000313" key="3">
    <source>
        <dbReference type="Proteomes" id="UP000463224"/>
    </source>
</evidence>
<accession>A0A844QAM8</accession>
<name>A0A844QAM8_9HYPH</name>
<dbReference type="InterPro" id="IPR044855">
    <property type="entry name" value="CoA-Trfase_III_dom3_sf"/>
</dbReference>
<dbReference type="InterPro" id="IPR003673">
    <property type="entry name" value="CoA-Trfase_fam_III"/>
</dbReference>
<gene>
    <name evidence="2" type="ORF">GN330_03075</name>
</gene>
<evidence type="ECO:0000256" key="1">
    <source>
        <dbReference type="ARBA" id="ARBA00022679"/>
    </source>
</evidence>
<dbReference type="Proteomes" id="UP000463224">
    <property type="component" value="Unassembled WGS sequence"/>
</dbReference>
<protein>
    <submittedName>
        <fullName evidence="2">CoA transferase</fullName>
    </submittedName>
</protein>
<sequence length="412" mass="44732">MSIRHRDHPVAGRLIVFLEGIRVLDLSRILAGPLVGAVMAEMGADVIKVERPGRGDDMRWLRGNTGLTASFTSFNRGKRGIAVDMGKPEGRDIILALAKKSDVIIENFLPGATAKLGVDYQSVKAVKPDIVYASITGFGQTGPYARRGGYNSVALGMSGFMALTGMPDHPPTRPGGSLADVAAANTALGAINAALLRRERQGEGAYIDVNLLASALGLLPDPVANYYESGKPPKRLGNRSPSVTPGEVYETSDGLVTIVLTSPAQWRKLCEELGDMEMFEDSRFKTNGDRLRNFDAFRARMDAHIAEATTAEWVERLSRLAIAVGPVYEFPQVFEDPQVVHLELVKTVEQPGLGEVKMLGLPFRSMPETGVKNSIAPRLGEHTHEVLRDLLGMDAQALDRLGATRTIEQYTR</sequence>
<dbReference type="PANTHER" id="PTHR48207">
    <property type="entry name" value="SUCCINATE--HYDROXYMETHYLGLUTARATE COA-TRANSFERASE"/>
    <property type="match status" value="1"/>
</dbReference>
<organism evidence="2 3">
    <name type="scientific">Nitratireductor arenosus</name>
    <dbReference type="NCBI Taxonomy" id="2682096"/>
    <lineage>
        <taxon>Bacteria</taxon>
        <taxon>Pseudomonadati</taxon>
        <taxon>Pseudomonadota</taxon>
        <taxon>Alphaproteobacteria</taxon>
        <taxon>Hyphomicrobiales</taxon>
        <taxon>Phyllobacteriaceae</taxon>
        <taxon>Nitratireductor</taxon>
    </lineage>
</organism>
<comment type="caution">
    <text evidence="2">The sequence shown here is derived from an EMBL/GenBank/DDBJ whole genome shotgun (WGS) entry which is preliminary data.</text>
</comment>
<dbReference type="Pfam" id="PF02515">
    <property type="entry name" value="CoA_transf_3"/>
    <property type="match status" value="1"/>
</dbReference>
<proteinExistence type="predicted"/>
<reference evidence="2 3" key="1">
    <citation type="submission" date="2019-12" db="EMBL/GenBank/DDBJ databases">
        <title>Nitratireductor arenosus sp. nov., Isolated from sea sand, Jeju island, South Korea.</title>
        <authorList>
            <person name="Kim W."/>
        </authorList>
    </citation>
    <scope>NUCLEOTIDE SEQUENCE [LARGE SCALE GENOMIC DNA]</scope>
    <source>
        <strain evidence="2 3">CAU 1489</strain>
    </source>
</reference>
<keyword evidence="1 2" id="KW-0808">Transferase</keyword>
<dbReference type="Gene3D" id="3.40.50.10540">
    <property type="entry name" value="Crotonobetainyl-coa:carnitine coa-transferase, domain 1"/>
    <property type="match status" value="1"/>
</dbReference>
<keyword evidence="3" id="KW-1185">Reference proteome</keyword>
<dbReference type="InterPro" id="IPR050483">
    <property type="entry name" value="CoA-transferase_III_domain"/>
</dbReference>
<dbReference type="AlphaFoldDB" id="A0A844QAM8"/>
<dbReference type="Gene3D" id="3.30.1540.10">
    <property type="entry name" value="formyl-coa transferase, domain 3"/>
    <property type="match status" value="1"/>
</dbReference>
<evidence type="ECO:0000313" key="2">
    <source>
        <dbReference type="EMBL" id="MVA96232.1"/>
    </source>
</evidence>
<dbReference type="GO" id="GO:0008410">
    <property type="term" value="F:CoA-transferase activity"/>
    <property type="evidence" value="ECO:0007669"/>
    <property type="project" value="TreeGrafter"/>
</dbReference>
<dbReference type="EMBL" id="WPHG01000001">
    <property type="protein sequence ID" value="MVA96232.1"/>
    <property type="molecule type" value="Genomic_DNA"/>
</dbReference>